<feature type="transmembrane region" description="Helical" evidence="1">
    <location>
        <begin position="6"/>
        <end position="27"/>
    </location>
</feature>
<gene>
    <name evidence="2" type="ORF">CLV71_11936</name>
</gene>
<protein>
    <submittedName>
        <fullName evidence="2">Sap-like sulfolipid-1-addressing protein</fullName>
    </submittedName>
</protein>
<feature type="transmembrane region" description="Helical" evidence="1">
    <location>
        <begin position="201"/>
        <end position="220"/>
    </location>
</feature>
<keyword evidence="3" id="KW-1185">Reference proteome</keyword>
<feature type="transmembrane region" description="Helical" evidence="1">
    <location>
        <begin position="157"/>
        <end position="180"/>
    </location>
</feature>
<feature type="transmembrane region" description="Helical" evidence="1">
    <location>
        <begin position="39"/>
        <end position="64"/>
    </location>
</feature>
<evidence type="ECO:0000313" key="2">
    <source>
        <dbReference type="EMBL" id="TDV41714.1"/>
    </source>
</evidence>
<dbReference type="InterPro" id="IPR021315">
    <property type="entry name" value="Gap/Sap"/>
</dbReference>
<dbReference type="AlphaFoldDB" id="A0A4R7UZM4"/>
<evidence type="ECO:0000256" key="1">
    <source>
        <dbReference type="SAM" id="Phobius"/>
    </source>
</evidence>
<keyword evidence="1" id="KW-0472">Membrane</keyword>
<keyword evidence="1" id="KW-0812">Transmembrane</keyword>
<reference evidence="2 3" key="1">
    <citation type="submission" date="2019-03" db="EMBL/GenBank/DDBJ databases">
        <title>Genomic Encyclopedia of Archaeal and Bacterial Type Strains, Phase II (KMG-II): from individual species to whole genera.</title>
        <authorList>
            <person name="Goeker M."/>
        </authorList>
    </citation>
    <scope>NUCLEOTIDE SEQUENCE [LARGE SCALE GENOMIC DNA]</scope>
    <source>
        <strain evidence="2 3">DSM 45499</strain>
    </source>
</reference>
<dbReference type="RefSeq" id="WP_133907524.1">
    <property type="nucleotide sequence ID" value="NZ_SOCP01000019.1"/>
</dbReference>
<evidence type="ECO:0000313" key="3">
    <source>
        <dbReference type="Proteomes" id="UP000294927"/>
    </source>
</evidence>
<proteinExistence type="predicted"/>
<dbReference type="OrthoDB" id="7062264at2"/>
<name>A0A4R7UZM4_9PSEU</name>
<feature type="transmembrane region" description="Helical" evidence="1">
    <location>
        <begin position="76"/>
        <end position="92"/>
    </location>
</feature>
<feature type="transmembrane region" description="Helical" evidence="1">
    <location>
        <begin position="123"/>
        <end position="145"/>
    </location>
</feature>
<accession>A0A4R7UZM4</accession>
<dbReference type="EMBL" id="SOCP01000019">
    <property type="protein sequence ID" value="TDV41714.1"/>
    <property type="molecule type" value="Genomic_DNA"/>
</dbReference>
<keyword evidence="1" id="KW-1133">Transmembrane helix</keyword>
<dbReference type="Proteomes" id="UP000294927">
    <property type="component" value="Unassembled WGS sequence"/>
</dbReference>
<dbReference type="Pfam" id="PF11139">
    <property type="entry name" value="SfLAP"/>
    <property type="match status" value="1"/>
</dbReference>
<sequence length="235" mass="24313">MTLILPLVVLALLDSTSIGTLFVPVLLMLAPGRGRTAPLVGYLVTIAVFYLALGVLVALVARPLLAGVGDSLGETGYWLELGAGVVLLVLSFRSSSGDRPEVSGDLGKKWTERVHKAAGSPRALVVLALTAGLVEAATMFPYLGAVAMVATAGHGTLGIAGVLAAYCLVMVLPALTLLGLRAARSERATPTLTRVHGWFDRNAVGATGWVLGIVGFLLAVDAVSQLGFLDTWRAA</sequence>
<comment type="caution">
    <text evidence="2">The sequence shown here is derived from an EMBL/GenBank/DDBJ whole genome shotgun (WGS) entry which is preliminary data.</text>
</comment>
<organism evidence="2 3">
    <name type="scientific">Actinophytocola oryzae</name>
    <dbReference type="NCBI Taxonomy" id="502181"/>
    <lineage>
        <taxon>Bacteria</taxon>
        <taxon>Bacillati</taxon>
        <taxon>Actinomycetota</taxon>
        <taxon>Actinomycetes</taxon>
        <taxon>Pseudonocardiales</taxon>
        <taxon>Pseudonocardiaceae</taxon>
    </lineage>
</organism>